<evidence type="ECO:0000313" key="2">
    <source>
        <dbReference type="Proteomes" id="UP000007875"/>
    </source>
</evidence>
<dbReference type="Ensembl" id="ENSCSAVT00000007646.1">
    <property type="protein sequence ID" value="ENSCSAVP00000007547.1"/>
    <property type="gene ID" value="ENSCSAVG00000004507.1"/>
</dbReference>
<accession>H2YQD9</accession>
<name>H2YQD9_CIOSA</name>
<organism evidence="1 2">
    <name type="scientific">Ciona savignyi</name>
    <name type="common">Pacific transparent sea squirt</name>
    <dbReference type="NCBI Taxonomy" id="51511"/>
    <lineage>
        <taxon>Eukaryota</taxon>
        <taxon>Metazoa</taxon>
        <taxon>Chordata</taxon>
        <taxon>Tunicata</taxon>
        <taxon>Ascidiacea</taxon>
        <taxon>Phlebobranchia</taxon>
        <taxon>Cionidae</taxon>
        <taxon>Ciona</taxon>
    </lineage>
</organism>
<protein>
    <submittedName>
        <fullName evidence="1">Uncharacterized protein</fullName>
    </submittedName>
</protein>
<dbReference type="Proteomes" id="UP000007875">
    <property type="component" value="Unassembled WGS sequence"/>
</dbReference>
<dbReference type="GeneTree" id="ENSGT00940000168623"/>
<dbReference type="AlphaFoldDB" id="H2YQD9"/>
<reference evidence="1" key="2">
    <citation type="submission" date="2025-08" db="UniProtKB">
        <authorList>
            <consortium name="Ensembl"/>
        </authorList>
    </citation>
    <scope>IDENTIFICATION</scope>
</reference>
<evidence type="ECO:0000313" key="1">
    <source>
        <dbReference type="Ensembl" id="ENSCSAVP00000007547.1"/>
    </source>
</evidence>
<keyword evidence="2" id="KW-1185">Reference proteome</keyword>
<proteinExistence type="predicted"/>
<reference evidence="1" key="3">
    <citation type="submission" date="2025-09" db="UniProtKB">
        <authorList>
            <consortium name="Ensembl"/>
        </authorList>
    </citation>
    <scope>IDENTIFICATION</scope>
</reference>
<sequence length="178" mass="18744">MCQRVGAAAAGTWTSTTSPTCVTADKDLDIVFILDGNNPLDDCTTKTSSTPVLAGPLLTTALFPNFFIQQAVQFVAGLGDRPTIPNVIILVMHDTQKYTAAERATFLTEMAAARASLTGTLMITTALPPIDPNFSANEQYIRMLLACPATGSCLPFLGTMSNTANVVSNLKLATAGLK</sequence>
<reference evidence="2" key="1">
    <citation type="submission" date="2003-08" db="EMBL/GenBank/DDBJ databases">
        <authorList>
            <person name="Birren B."/>
            <person name="Nusbaum C."/>
            <person name="Abebe A."/>
            <person name="Abouelleil A."/>
            <person name="Adekoya E."/>
            <person name="Ait-zahra M."/>
            <person name="Allen N."/>
            <person name="Allen T."/>
            <person name="An P."/>
            <person name="Anderson M."/>
            <person name="Anderson S."/>
            <person name="Arachchi H."/>
            <person name="Armbruster J."/>
            <person name="Bachantsang P."/>
            <person name="Baldwin J."/>
            <person name="Barry A."/>
            <person name="Bayul T."/>
            <person name="Blitshsteyn B."/>
            <person name="Bloom T."/>
            <person name="Blye J."/>
            <person name="Boguslavskiy L."/>
            <person name="Borowsky M."/>
            <person name="Boukhgalter B."/>
            <person name="Brunache A."/>
            <person name="Butler J."/>
            <person name="Calixte N."/>
            <person name="Calvo S."/>
            <person name="Camarata J."/>
            <person name="Campo K."/>
            <person name="Chang J."/>
            <person name="Cheshatsang Y."/>
            <person name="Citroen M."/>
            <person name="Collymore A."/>
            <person name="Considine T."/>
            <person name="Cook A."/>
            <person name="Cooke P."/>
            <person name="Corum B."/>
            <person name="Cuomo C."/>
            <person name="David R."/>
            <person name="Dawoe T."/>
            <person name="Degray S."/>
            <person name="Dodge S."/>
            <person name="Dooley K."/>
            <person name="Dorje P."/>
            <person name="Dorjee K."/>
            <person name="Dorris L."/>
            <person name="Duffey N."/>
            <person name="Dupes A."/>
            <person name="Elkins T."/>
            <person name="Engels R."/>
            <person name="Erickson J."/>
            <person name="Farina A."/>
            <person name="Faro S."/>
            <person name="Ferreira P."/>
            <person name="Fischer H."/>
            <person name="Fitzgerald M."/>
            <person name="Foley K."/>
            <person name="Gage D."/>
            <person name="Galagan J."/>
            <person name="Gearin G."/>
            <person name="Gnerre S."/>
            <person name="Gnirke A."/>
            <person name="Goyette A."/>
            <person name="Graham J."/>
            <person name="Grandbois E."/>
            <person name="Gyaltsen K."/>
            <person name="Hafez N."/>
            <person name="Hagopian D."/>
            <person name="Hagos B."/>
            <person name="Hall J."/>
            <person name="Hatcher B."/>
            <person name="Heller A."/>
            <person name="Higgins H."/>
            <person name="Honan T."/>
            <person name="Horn A."/>
            <person name="Houde N."/>
            <person name="Hughes L."/>
            <person name="Hulme W."/>
            <person name="Husby E."/>
            <person name="Iliev I."/>
            <person name="Jaffe D."/>
            <person name="Jones C."/>
            <person name="Kamal M."/>
            <person name="Kamat A."/>
            <person name="Kamvysselis M."/>
            <person name="Karlsson E."/>
            <person name="Kells C."/>
            <person name="Kieu A."/>
            <person name="Kisner P."/>
            <person name="Kodira C."/>
            <person name="Kulbokas E."/>
            <person name="Labutti K."/>
            <person name="Lama D."/>
            <person name="Landers T."/>
            <person name="Leger J."/>
            <person name="Levine S."/>
            <person name="Lewis D."/>
            <person name="Lewis T."/>
            <person name="Lindblad-toh K."/>
            <person name="Liu X."/>
            <person name="Lokyitsang T."/>
            <person name="Lokyitsang Y."/>
            <person name="Lucien O."/>
            <person name="Lui A."/>
            <person name="Ma L.J."/>
            <person name="Mabbitt R."/>
            <person name="Macdonald J."/>
            <person name="Maclean C."/>
            <person name="Major J."/>
            <person name="Manning J."/>
            <person name="Marabella R."/>
            <person name="Maru K."/>
            <person name="Matthews C."/>
            <person name="Mauceli E."/>
            <person name="Mccarthy M."/>
            <person name="Mcdonough S."/>
            <person name="Mcghee T."/>
            <person name="Meldrim J."/>
            <person name="Meneus L."/>
            <person name="Mesirov J."/>
            <person name="Mihalev A."/>
            <person name="Mihova T."/>
            <person name="Mikkelsen T."/>
            <person name="Mlenga V."/>
            <person name="Moru K."/>
            <person name="Mozes J."/>
            <person name="Mulrain L."/>
            <person name="Munson G."/>
            <person name="Naylor J."/>
            <person name="Newes C."/>
            <person name="Nguyen C."/>
            <person name="Nguyen N."/>
            <person name="Nguyen T."/>
            <person name="Nicol R."/>
            <person name="Nielsen C."/>
            <person name="Nizzari M."/>
            <person name="Norbu C."/>
            <person name="Norbu N."/>
            <person name="O'donnell P."/>
            <person name="Okoawo O."/>
            <person name="O'leary S."/>
            <person name="Omotosho B."/>
            <person name="O'neill K."/>
            <person name="Osman S."/>
            <person name="Parker S."/>
            <person name="Perrin D."/>
            <person name="Phunkhang P."/>
            <person name="Piqani B."/>
            <person name="Purcell S."/>
            <person name="Rachupka T."/>
            <person name="Ramasamy U."/>
            <person name="Rameau R."/>
            <person name="Ray V."/>
            <person name="Raymond C."/>
            <person name="Retta R."/>
            <person name="Richardson S."/>
            <person name="Rise C."/>
            <person name="Rodriguez J."/>
            <person name="Rogers J."/>
            <person name="Rogov P."/>
            <person name="Rutman M."/>
            <person name="Schupbach R."/>
            <person name="Seaman C."/>
            <person name="Settipalli S."/>
            <person name="Sharpe T."/>
            <person name="Sheridan J."/>
            <person name="Sherpa N."/>
            <person name="Shi J."/>
            <person name="Smirnov S."/>
            <person name="Smith C."/>
            <person name="Sougnez C."/>
            <person name="Spencer B."/>
            <person name="Stalker J."/>
            <person name="Stange-thomann N."/>
            <person name="Stavropoulos S."/>
            <person name="Stetson K."/>
            <person name="Stone C."/>
            <person name="Stone S."/>
            <person name="Stubbs M."/>
            <person name="Talamas J."/>
            <person name="Tchuinga P."/>
            <person name="Tenzing P."/>
            <person name="Tesfaye S."/>
            <person name="Theodore J."/>
            <person name="Thoulutsang Y."/>
            <person name="Topham K."/>
            <person name="Towey S."/>
            <person name="Tsamla T."/>
            <person name="Tsomo N."/>
            <person name="Vallee D."/>
            <person name="Vassiliev H."/>
            <person name="Venkataraman V."/>
            <person name="Vinson J."/>
            <person name="Vo A."/>
            <person name="Wade C."/>
            <person name="Wang S."/>
            <person name="Wangchuk T."/>
            <person name="Wangdi T."/>
            <person name="Whittaker C."/>
            <person name="Wilkinson J."/>
            <person name="Wu Y."/>
            <person name="Wyman D."/>
            <person name="Yadav S."/>
            <person name="Yang S."/>
            <person name="Yang X."/>
            <person name="Yeager S."/>
            <person name="Yee E."/>
            <person name="Young G."/>
            <person name="Zainoun J."/>
            <person name="Zembeck L."/>
            <person name="Zimmer A."/>
            <person name="Zody M."/>
            <person name="Lander E."/>
        </authorList>
    </citation>
    <scope>NUCLEOTIDE SEQUENCE [LARGE SCALE GENOMIC DNA]</scope>
</reference>